<keyword evidence="3 6" id="KW-0812">Transmembrane</keyword>
<evidence type="ECO:0000256" key="2">
    <source>
        <dbReference type="ARBA" id="ARBA00022475"/>
    </source>
</evidence>
<evidence type="ECO:0000313" key="7">
    <source>
        <dbReference type="EMBL" id="NLR23433.1"/>
    </source>
</evidence>
<feature type="transmembrane region" description="Helical" evidence="6">
    <location>
        <begin position="85"/>
        <end position="110"/>
    </location>
</feature>
<feature type="transmembrane region" description="Helical" evidence="6">
    <location>
        <begin position="292"/>
        <end position="312"/>
    </location>
</feature>
<feature type="transmembrane region" description="Helical" evidence="6">
    <location>
        <begin position="179"/>
        <end position="201"/>
    </location>
</feature>
<protein>
    <submittedName>
        <fullName evidence="7">Oligosaccharide flippase family protein</fullName>
    </submittedName>
</protein>
<name>A0A8I2H5J2_9GAMM</name>
<dbReference type="EMBL" id="WEIA01000015">
    <property type="protein sequence ID" value="NLR23433.1"/>
    <property type="molecule type" value="Genomic_DNA"/>
</dbReference>
<dbReference type="GO" id="GO:0005886">
    <property type="term" value="C:plasma membrane"/>
    <property type="evidence" value="ECO:0007669"/>
    <property type="project" value="UniProtKB-SubCell"/>
</dbReference>
<proteinExistence type="predicted"/>
<dbReference type="Pfam" id="PF01943">
    <property type="entry name" value="Polysacc_synt"/>
    <property type="match status" value="1"/>
</dbReference>
<feature type="transmembrane region" description="Helical" evidence="6">
    <location>
        <begin position="46"/>
        <end position="64"/>
    </location>
</feature>
<evidence type="ECO:0000256" key="3">
    <source>
        <dbReference type="ARBA" id="ARBA00022692"/>
    </source>
</evidence>
<evidence type="ECO:0000256" key="5">
    <source>
        <dbReference type="ARBA" id="ARBA00023136"/>
    </source>
</evidence>
<feature type="transmembrane region" description="Helical" evidence="6">
    <location>
        <begin position="213"/>
        <end position="232"/>
    </location>
</feature>
<feature type="transmembrane region" description="Helical" evidence="6">
    <location>
        <begin position="252"/>
        <end position="272"/>
    </location>
</feature>
<evidence type="ECO:0000256" key="6">
    <source>
        <dbReference type="SAM" id="Phobius"/>
    </source>
</evidence>
<keyword evidence="5 6" id="KW-0472">Membrane</keyword>
<feature type="transmembrane region" description="Helical" evidence="6">
    <location>
        <begin position="365"/>
        <end position="381"/>
    </location>
</feature>
<dbReference type="InterPro" id="IPR050833">
    <property type="entry name" value="Poly_Biosynth_Transport"/>
</dbReference>
<comment type="subcellular location">
    <subcellularLocation>
        <location evidence="1">Cell membrane</location>
        <topology evidence="1">Multi-pass membrane protein</topology>
    </subcellularLocation>
</comment>
<feature type="transmembrane region" description="Helical" evidence="6">
    <location>
        <begin position="387"/>
        <end position="408"/>
    </location>
</feature>
<evidence type="ECO:0000313" key="8">
    <source>
        <dbReference type="Proteomes" id="UP000646877"/>
    </source>
</evidence>
<comment type="caution">
    <text evidence="7">The sequence shown here is derived from an EMBL/GenBank/DDBJ whole genome shotgun (WGS) entry which is preliminary data.</text>
</comment>
<keyword evidence="2" id="KW-1003">Cell membrane</keyword>
<dbReference type="PANTHER" id="PTHR30250">
    <property type="entry name" value="PST FAMILY PREDICTED COLANIC ACID TRANSPORTER"/>
    <property type="match status" value="1"/>
</dbReference>
<feature type="transmembrane region" description="Helical" evidence="6">
    <location>
        <begin position="17"/>
        <end position="34"/>
    </location>
</feature>
<dbReference type="PANTHER" id="PTHR30250:SF11">
    <property type="entry name" value="O-ANTIGEN TRANSPORTER-RELATED"/>
    <property type="match status" value="1"/>
</dbReference>
<gene>
    <name evidence="7" type="ORF">F9Y85_19365</name>
</gene>
<feature type="transmembrane region" description="Helical" evidence="6">
    <location>
        <begin position="122"/>
        <end position="143"/>
    </location>
</feature>
<evidence type="ECO:0000256" key="4">
    <source>
        <dbReference type="ARBA" id="ARBA00022989"/>
    </source>
</evidence>
<dbReference type="InterPro" id="IPR002797">
    <property type="entry name" value="Polysacc_synth"/>
</dbReference>
<feature type="transmembrane region" description="Helical" evidence="6">
    <location>
        <begin position="332"/>
        <end position="353"/>
    </location>
</feature>
<evidence type="ECO:0000256" key="1">
    <source>
        <dbReference type="ARBA" id="ARBA00004651"/>
    </source>
</evidence>
<sequence>MTQLLSNNFLSQIRLPLLLKLLTTALGFLVNWYFAQKLSTDDFGLFALFQLLILFIVAISKCGLDQAAVRFIASQQQADIARFLPRVYAVFFTCISITVVTTGLFCHFYSLLSISGISTFQFWTLLHIASFATAIINLNACIFKGLSKPSLFTTFSGFASLCILLFGATIMHLSTLTLVLYLVTGALCITAITSLFIVIKLRPPSTTTPQPRYSFWISAKAFWISGLVYLVVQQGSQLYLSTQVSLSQLGVYAIVTKLAMLPSIFLFALNSVTAAKFAKSYSQHRLDEVKQLFSLSQSTSIFVAAITVLLFYFYSEYLLGIFGEDYKQGELWLLVLIAGQVINLITGPAITLLTMSGQEKTYQNISIFTAAITVILAMHLITNHGPLGAAITTAIAMSTQNLLGYYFARYKILRNH</sequence>
<accession>A0A8I2H5J2</accession>
<keyword evidence="4 6" id="KW-1133">Transmembrane helix</keyword>
<dbReference type="AlphaFoldDB" id="A0A8I2H5J2"/>
<organism evidence="7 8">
    <name type="scientific">Pseudoalteromonas maricaloris</name>
    <dbReference type="NCBI Taxonomy" id="184924"/>
    <lineage>
        <taxon>Bacteria</taxon>
        <taxon>Pseudomonadati</taxon>
        <taxon>Pseudomonadota</taxon>
        <taxon>Gammaproteobacteria</taxon>
        <taxon>Alteromonadales</taxon>
        <taxon>Pseudoalteromonadaceae</taxon>
        <taxon>Pseudoalteromonas</taxon>
    </lineage>
</organism>
<feature type="transmembrane region" description="Helical" evidence="6">
    <location>
        <begin position="150"/>
        <end position="173"/>
    </location>
</feature>
<dbReference type="Proteomes" id="UP000646877">
    <property type="component" value="Unassembled WGS sequence"/>
</dbReference>
<reference evidence="7" key="1">
    <citation type="submission" date="2019-10" db="EMBL/GenBank/DDBJ databases">
        <authorList>
            <person name="Paulsen S."/>
        </authorList>
    </citation>
    <scope>NUCLEOTIDE SEQUENCE</scope>
    <source>
        <strain evidence="7">LMG 19692</strain>
    </source>
</reference>